<dbReference type="OMA" id="REVIRCF"/>
<reference evidence="3" key="1">
    <citation type="journal article" date="2006" name="Science">
        <title>Phytophthora genome sequences uncover evolutionary origins and mechanisms of pathogenesis.</title>
        <authorList>
            <person name="Tyler B.M."/>
            <person name="Tripathy S."/>
            <person name="Zhang X."/>
            <person name="Dehal P."/>
            <person name="Jiang R.H."/>
            <person name="Aerts A."/>
            <person name="Arredondo F.D."/>
            <person name="Baxter L."/>
            <person name="Bensasson D."/>
            <person name="Beynon J.L."/>
            <person name="Chapman J."/>
            <person name="Damasceno C.M."/>
            <person name="Dorrance A.E."/>
            <person name="Dou D."/>
            <person name="Dickerman A.W."/>
            <person name="Dubchak I.L."/>
            <person name="Garbelotto M."/>
            <person name="Gijzen M."/>
            <person name="Gordon S.G."/>
            <person name="Govers F."/>
            <person name="Grunwald N.J."/>
            <person name="Huang W."/>
            <person name="Ivors K.L."/>
            <person name="Jones R.W."/>
            <person name="Kamoun S."/>
            <person name="Krampis K."/>
            <person name="Lamour K.H."/>
            <person name="Lee M.K."/>
            <person name="McDonald W.H."/>
            <person name="Medina M."/>
            <person name="Meijer H.J."/>
            <person name="Nordberg E.K."/>
            <person name="Maclean D.J."/>
            <person name="Ospina-Giraldo M.D."/>
            <person name="Morris P.F."/>
            <person name="Phuntumart V."/>
            <person name="Putnam N.H."/>
            <person name="Rash S."/>
            <person name="Rose J.K."/>
            <person name="Sakihama Y."/>
            <person name="Salamov A.A."/>
            <person name="Savidor A."/>
            <person name="Scheuring C.F."/>
            <person name="Smith B.M."/>
            <person name="Sobral B.W."/>
            <person name="Terry A."/>
            <person name="Torto-Alalibo T.A."/>
            <person name="Win J."/>
            <person name="Xu Z."/>
            <person name="Zhang H."/>
            <person name="Grigoriev I.V."/>
            <person name="Rokhsar D.S."/>
            <person name="Boore J.L."/>
        </authorList>
    </citation>
    <scope>NUCLEOTIDE SEQUENCE [LARGE SCALE GENOMIC DNA]</scope>
    <source>
        <strain evidence="3">Pr102</strain>
    </source>
</reference>
<feature type="compositionally biased region" description="Polar residues" evidence="1">
    <location>
        <begin position="1"/>
        <end position="11"/>
    </location>
</feature>
<feature type="region of interest" description="Disordered" evidence="1">
    <location>
        <begin position="1"/>
        <end position="30"/>
    </location>
</feature>
<dbReference type="VEuPathDB" id="FungiDB:KRP23_5257"/>
<organism evidence="2 3">
    <name type="scientific">Phytophthora ramorum</name>
    <name type="common">Sudden oak death agent</name>
    <dbReference type="NCBI Taxonomy" id="164328"/>
    <lineage>
        <taxon>Eukaryota</taxon>
        <taxon>Sar</taxon>
        <taxon>Stramenopiles</taxon>
        <taxon>Oomycota</taxon>
        <taxon>Peronosporomycetes</taxon>
        <taxon>Peronosporales</taxon>
        <taxon>Peronosporaceae</taxon>
        <taxon>Phytophthora</taxon>
    </lineage>
</organism>
<dbReference type="eggNOG" id="ENOG502S1Q9">
    <property type="taxonomic scope" value="Eukaryota"/>
</dbReference>
<feature type="compositionally biased region" description="Pro residues" evidence="1">
    <location>
        <begin position="201"/>
        <end position="211"/>
    </location>
</feature>
<dbReference type="Proteomes" id="UP000005238">
    <property type="component" value="Unassembled WGS sequence"/>
</dbReference>
<keyword evidence="3" id="KW-1185">Reference proteome</keyword>
<feature type="compositionally biased region" description="Polar residues" evidence="1">
    <location>
        <begin position="230"/>
        <end position="245"/>
    </location>
</feature>
<sequence>MAVRTQRQSLETDAAMMQSQEEQQQEDTKQHLEAMEELHAEDDDGGKRRLFRFKPAFDVVLVREVIRCFPWAAGYGRTRSAWMSVALRVQTALESLKGVAFTRGSALDHAIVKRRVDMLLDAFRKSEMSGLRGSGSPEEFDLRNKLLAILARVVDEHTLNKGAMREKRVQSALQVALQSLAELEGSAGMVMPSTAGLTPPPVAAVATPPPGTSLMPIAPAPTQTAPPVQSRASPSPSPVQQNGSNKRPLRVPAAPVAVPMQEAKRPRVDKTVVAEDSTLTLEERKLCLEERRVALEEERLAWEKHKSEQDAKERQTLLDVLRTQGVLVTELLAHLRSSKTLMNPHDL</sequence>
<protein>
    <submittedName>
        <fullName evidence="2">Uncharacterized protein</fullName>
    </submittedName>
</protein>
<accession>H3GPL7</accession>
<dbReference type="PANTHER" id="PTHR37558">
    <property type="entry name" value="HTH CENPB-TYPE DOMAIN-CONTAINING PROTEIN"/>
    <property type="match status" value="1"/>
</dbReference>
<feature type="region of interest" description="Disordered" evidence="1">
    <location>
        <begin position="201"/>
        <end position="252"/>
    </location>
</feature>
<evidence type="ECO:0000313" key="3">
    <source>
        <dbReference type="Proteomes" id="UP000005238"/>
    </source>
</evidence>
<dbReference type="HOGENOM" id="CLU_878479_0_0_1"/>
<dbReference type="AlphaFoldDB" id="H3GPL7"/>
<dbReference type="PANTHER" id="PTHR37558:SF1">
    <property type="entry name" value="HTH CENPB-TYPE DOMAIN-CONTAINING PROTEIN"/>
    <property type="match status" value="1"/>
</dbReference>
<proteinExistence type="predicted"/>
<dbReference type="EnsemblProtists" id="Phyra78656">
    <property type="protein sequence ID" value="Phyra78656"/>
    <property type="gene ID" value="Phyra78656"/>
</dbReference>
<evidence type="ECO:0000313" key="2">
    <source>
        <dbReference type="EnsemblProtists" id="Phyra78656"/>
    </source>
</evidence>
<dbReference type="InParanoid" id="H3GPL7"/>
<feature type="compositionally biased region" description="Low complexity" evidence="1">
    <location>
        <begin position="216"/>
        <end position="227"/>
    </location>
</feature>
<dbReference type="EMBL" id="DS566030">
    <property type="status" value="NOT_ANNOTATED_CDS"/>
    <property type="molecule type" value="Genomic_DNA"/>
</dbReference>
<reference evidence="2" key="2">
    <citation type="submission" date="2015-06" db="UniProtKB">
        <authorList>
            <consortium name="EnsemblProtists"/>
        </authorList>
    </citation>
    <scope>IDENTIFICATION</scope>
    <source>
        <strain evidence="2">Pr102</strain>
    </source>
</reference>
<evidence type="ECO:0000256" key="1">
    <source>
        <dbReference type="SAM" id="MobiDB-lite"/>
    </source>
</evidence>
<name>H3GPL7_PHYRM</name>
<dbReference type="VEuPathDB" id="FungiDB:KRP22_791"/>